<name>A0A2P8F244_9GAMM</name>
<dbReference type="Proteomes" id="UP000242133">
    <property type="component" value="Unassembled WGS sequence"/>
</dbReference>
<keyword evidence="2" id="KW-1185">Reference proteome</keyword>
<evidence type="ECO:0000313" key="2">
    <source>
        <dbReference type="Proteomes" id="UP000242133"/>
    </source>
</evidence>
<comment type="caution">
    <text evidence="1">The sequence shown here is derived from an EMBL/GenBank/DDBJ whole genome shotgun (WGS) entry which is preliminary data.</text>
</comment>
<organism evidence="1 2">
    <name type="scientific">Marinobacterium halophilum</name>
    <dbReference type="NCBI Taxonomy" id="267374"/>
    <lineage>
        <taxon>Bacteria</taxon>
        <taxon>Pseudomonadati</taxon>
        <taxon>Pseudomonadota</taxon>
        <taxon>Gammaproteobacteria</taxon>
        <taxon>Oceanospirillales</taxon>
        <taxon>Oceanospirillaceae</taxon>
        <taxon>Marinobacterium</taxon>
    </lineage>
</organism>
<protein>
    <submittedName>
        <fullName evidence="1">Uncharacterized protein</fullName>
    </submittedName>
</protein>
<dbReference type="EMBL" id="PYGI01000003">
    <property type="protein sequence ID" value="PSL15787.1"/>
    <property type="molecule type" value="Genomic_DNA"/>
</dbReference>
<accession>A0A2P8F244</accession>
<proteinExistence type="predicted"/>
<reference evidence="1 2" key="1">
    <citation type="submission" date="2018-03" db="EMBL/GenBank/DDBJ databases">
        <title>Genomic Encyclopedia of Archaeal and Bacterial Type Strains, Phase II (KMG-II): from individual species to whole genera.</title>
        <authorList>
            <person name="Goeker M."/>
        </authorList>
    </citation>
    <scope>NUCLEOTIDE SEQUENCE [LARGE SCALE GENOMIC DNA]</scope>
    <source>
        <strain evidence="1 2">DSM 17586</strain>
    </source>
</reference>
<sequence length="41" mass="4578">MESGKTLVFVLDLAVLSTDFSIDGQWFSRHVFPMNTCSAIN</sequence>
<gene>
    <name evidence="1" type="ORF">CLV44_10368</name>
</gene>
<evidence type="ECO:0000313" key="1">
    <source>
        <dbReference type="EMBL" id="PSL15787.1"/>
    </source>
</evidence>
<dbReference type="AlphaFoldDB" id="A0A2P8F244"/>